<feature type="domain" description="MobA-like NTP transferase" evidence="9">
    <location>
        <begin position="5"/>
        <end position="156"/>
    </location>
</feature>
<dbReference type="GO" id="GO:0016779">
    <property type="term" value="F:nucleotidyltransferase activity"/>
    <property type="evidence" value="ECO:0007669"/>
    <property type="project" value="UniProtKB-KW"/>
</dbReference>
<proteinExistence type="inferred from homology"/>
<feature type="binding site" evidence="8">
    <location>
        <position position="97"/>
    </location>
    <ligand>
        <name>GTP</name>
        <dbReference type="ChEBI" id="CHEBI:37565"/>
    </ligand>
</feature>
<dbReference type="SUPFAM" id="SSF53448">
    <property type="entry name" value="Nucleotide-diphospho-sugar transferases"/>
    <property type="match status" value="1"/>
</dbReference>
<keyword evidence="7 8" id="KW-0501">Molybdenum cofactor biosynthesis</keyword>
<evidence type="ECO:0000256" key="5">
    <source>
        <dbReference type="ARBA" id="ARBA00022842"/>
    </source>
</evidence>
<comment type="caution">
    <text evidence="10">The sequence shown here is derived from an EMBL/GenBank/DDBJ whole genome shotgun (WGS) entry which is preliminary data.</text>
</comment>
<evidence type="ECO:0000256" key="6">
    <source>
        <dbReference type="ARBA" id="ARBA00023134"/>
    </source>
</evidence>
<keyword evidence="3 8" id="KW-0479">Metal-binding</keyword>
<feature type="binding site" evidence="8">
    <location>
        <position position="21"/>
    </location>
    <ligand>
        <name>GTP</name>
        <dbReference type="ChEBI" id="CHEBI:37565"/>
    </ligand>
</feature>
<accession>A0ABP7MJ12</accession>
<evidence type="ECO:0000256" key="3">
    <source>
        <dbReference type="ARBA" id="ARBA00022723"/>
    </source>
</evidence>
<sequence>MDITGLILAGGQGSRMGGVDKGLVHWQQRPLVSYCLAALKPLCTTLLISCNRNQDQYALMSGNIVSDQNPDFQGPLSGLVSAFPLVQSEWLMVAPCDTPKITSELMALLTSQASDAGIYALKGERKDHPLHCLIHRTAFSSIEMAFNEGKRSVYRVFNDLSVEWVDVPEESLMANINALTDA</sequence>
<keyword evidence="4 8" id="KW-0547">Nucleotide-binding</keyword>
<evidence type="ECO:0000256" key="8">
    <source>
        <dbReference type="HAMAP-Rule" id="MF_00316"/>
    </source>
</evidence>
<dbReference type="HAMAP" id="MF_00316">
    <property type="entry name" value="MobA"/>
    <property type="match status" value="1"/>
</dbReference>
<comment type="subcellular location">
    <subcellularLocation>
        <location evidence="8">Cytoplasm</location>
    </subcellularLocation>
</comment>
<dbReference type="Pfam" id="PF12804">
    <property type="entry name" value="NTP_transf_3"/>
    <property type="match status" value="1"/>
</dbReference>
<name>A0ABP7MJ12_9GAMM</name>
<dbReference type="Proteomes" id="UP001501565">
    <property type="component" value="Unassembled WGS sequence"/>
</dbReference>
<dbReference type="NCBIfam" id="TIGR02665">
    <property type="entry name" value="molyb_mobA"/>
    <property type="match status" value="1"/>
</dbReference>
<dbReference type="InterPro" id="IPR013482">
    <property type="entry name" value="Molybde_CF_guanTrfase"/>
</dbReference>
<organism evidence="10 11">
    <name type="scientific">Litoribacillus peritrichatus</name>
    <dbReference type="NCBI Taxonomy" id="718191"/>
    <lineage>
        <taxon>Bacteria</taxon>
        <taxon>Pseudomonadati</taxon>
        <taxon>Pseudomonadota</taxon>
        <taxon>Gammaproteobacteria</taxon>
        <taxon>Oceanospirillales</taxon>
        <taxon>Oceanospirillaceae</taxon>
        <taxon>Litoribacillus</taxon>
    </lineage>
</organism>
<evidence type="ECO:0000259" key="9">
    <source>
        <dbReference type="Pfam" id="PF12804"/>
    </source>
</evidence>
<comment type="similarity">
    <text evidence="8">Belongs to the MobA family.</text>
</comment>
<evidence type="ECO:0000256" key="4">
    <source>
        <dbReference type="ARBA" id="ARBA00022741"/>
    </source>
</evidence>
<dbReference type="CDD" id="cd02503">
    <property type="entry name" value="MobA"/>
    <property type="match status" value="1"/>
</dbReference>
<keyword evidence="11" id="KW-1185">Reference proteome</keyword>
<evidence type="ECO:0000256" key="2">
    <source>
        <dbReference type="ARBA" id="ARBA00022679"/>
    </source>
</evidence>
<evidence type="ECO:0000256" key="7">
    <source>
        <dbReference type="ARBA" id="ARBA00023150"/>
    </source>
</evidence>
<keyword evidence="2 8" id="KW-0808">Transferase</keyword>
<comment type="caution">
    <text evidence="8">Lacks conserved residue(s) required for the propagation of feature annotation.</text>
</comment>
<feature type="binding site" evidence="8">
    <location>
        <position position="67"/>
    </location>
    <ligand>
        <name>GTP</name>
        <dbReference type="ChEBI" id="CHEBI:37565"/>
    </ligand>
</feature>
<dbReference type="EC" id="2.7.7.77" evidence="8"/>
<feature type="binding site" evidence="8">
    <location>
        <begin position="8"/>
        <end position="10"/>
    </location>
    <ligand>
        <name>GTP</name>
        <dbReference type="ChEBI" id="CHEBI:37565"/>
    </ligand>
</feature>
<feature type="binding site" evidence="8">
    <location>
        <position position="97"/>
    </location>
    <ligand>
        <name>Mg(2+)</name>
        <dbReference type="ChEBI" id="CHEBI:18420"/>
    </ligand>
</feature>
<dbReference type="EMBL" id="BAABBN010000006">
    <property type="protein sequence ID" value="GAA3923324.1"/>
    <property type="molecule type" value="Genomic_DNA"/>
</dbReference>
<evidence type="ECO:0000313" key="11">
    <source>
        <dbReference type="Proteomes" id="UP001501565"/>
    </source>
</evidence>
<keyword evidence="5 8" id="KW-0460">Magnesium</keyword>
<protein>
    <recommendedName>
        <fullName evidence="8">Molybdenum cofactor guanylyltransferase</fullName>
        <shortName evidence="8">MoCo guanylyltransferase</shortName>
        <ecNumber evidence="8">2.7.7.77</ecNumber>
    </recommendedName>
    <alternativeName>
        <fullName evidence="8">GTP:molybdopterin guanylyltransferase</fullName>
    </alternativeName>
    <alternativeName>
        <fullName evidence="8">Mo-MPT guanylyltransferase</fullName>
    </alternativeName>
    <alternativeName>
        <fullName evidence="8">Molybdopterin guanylyltransferase</fullName>
    </alternativeName>
    <alternativeName>
        <fullName evidence="8">Molybdopterin-guanine dinucleotide synthase</fullName>
        <shortName evidence="8">MGD synthase</shortName>
    </alternativeName>
</protein>
<comment type="function">
    <text evidence="8">Transfers a GMP moiety from GTP to Mo-molybdopterin (Mo-MPT) cofactor (Moco or molybdenum cofactor) to form Mo-molybdopterin guanine dinucleotide (Mo-MGD) cofactor.</text>
</comment>
<gene>
    <name evidence="8 10" type="primary">mobA</name>
    <name evidence="10" type="ORF">GCM10022277_19040</name>
</gene>
<comment type="domain">
    <text evidence="8">The N-terminal domain determines nucleotide recognition and specific binding, while the C-terminal domain determines the specific binding to the target protein.</text>
</comment>
<keyword evidence="1 8" id="KW-0963">Cytoplasm</keyword>
<dbReference type="Gene3D" id="3.90.550.10">
    <property type="entry name" value="Spore Coat Polysaccharide Biosynthesis Protein SpsA, Chain A"/>
    <property type="match status" value="1"/>
</dbReference>
<comment type="subunit">
    <text evidence="8">Monomer.</text>
</comment>
<dbReference type="PANTHER" id="PTHR19136">
    <property type="entry name" value="MOLYBDENUM COFACTOR GUANYLYLTRANSFERASE"/>
    <property type="match status" value="1"/>
</dbReference>
<keyword evidence="10" id="KW-0548">Nucleotidyltransferase</keyword>
<reference evidence="11" key="1">
    <citation type="journal article" date="2019" name="Int. J. Syst. Evol. Microbiol.">
        <title>The Global Catalogue of Microorganisms (GCM) 10K type strain sequencing project: providing services to taxonomists for standard genome sequencing and annotation.</title>
        <authorList>
            <consortium name="The Broad Institute Genomics Platform"/>
            <consortium name="The Broad Institute Genome Sequencing Center for Infectious Disease"/>
            <person name="Wu L."/>
            <person name="Ma J."/>
        </authorList>
    </citation>
    <scope>NUCLEOTIDE SEQUENCE [LARGE SCALE GENOMIC DNA]</scope>
    <source>
        <strain evidence="11">JCM 17551</strain>
    </source>
</reference>
<keyword evidence="6 8" id="KW-0342">GTP-binding</keyword>
<dbReference type="InterPro" id="IPR029044">
    <property type="entry name" value="Nucleotide-diphossugar_trans"/>
</dbReference>
<evidence type="ECO:0000313" key="10">
    <source>
        <dbReference type="EMBL" id="GAA3923324.1"/>
    </source>
</evidence>
<evidence type="ECO:0000256" key="1">
    <source>
        <dbReference type="ARBA" id="ARBA00022490"/>
    </source>
</evidence>
<comment type="cofactor">
    <cofactor evidence="8">
        <name>Mg(2+)</name>
        <dbReference type="ChEBI" id="CHEBI:18420"/>
    </cofactor>
</comment>
<dbReference type="RefSeq" id="WP_344797936.1">
    <property type="nucleotide sequence ID" value="NZ_BAABBN010000006.1"/>
</dbReference>
<dbReference type="InterPro" id="IPR025877">
    <property type="entry name" value="MobA-like_NTP_Trfase"/>
</dbReference>
<dbReference type="PANTHER" id="PTHR19136:SF81">
    <property type="entry name" value="MOLYBDENUM COFACTOR GUANYLYLTRANSFERASE"/>
    <property type="match status" value="1"/>
</dbReference>
<comment type="catalytic activity">
    <reaction evidence="8">
        <text>Mo-molybdopterin + GTP + H(+) = Mo-molybdopterin guanine dinucleotide + diphosphate</text>
        <dbReference type="Rhea" id="RHEA:34243"/>
        <dbReference type="ChEBI" id="CHEBI:15378"/>
        <dbReference type="ChEBI" id="CHEBI:33019"/>
        <dbReference type="ChEBI" id="CHEBI:37565"/>
        <dbReference type="ChEBI" id="CHEBI:71302"/>
        <dbReference type="ChEBI" id="CHEBI:71310"/>
        <dbReference type="EC" id="2.7.7.77"/>
    </reaction>
</comment>